<evidence type="ECO:0000256" key="4">
    <source>
        <dbReference type="SAM" id="Phobius"/>
    </source>
</evidence>
<keyword evidence="2 7" id="KW-0238">DNA-binding</keyword>
<feature type="domain" description="HTH cro/C1-type" evidence="6">
    <location>
        <begin position="4"/>
        <end position="32"/>
    </location>
</feature>
<evidence type="ECO:0000259" key="6">
    <source>
        <dbReference type="PROSITE" id="PS50943"/>
    </source>
</evidence>
<dbReference type="GO" id="GO:0003677">
    <property type="term" value="F:DNA binding"/>
    <property type="evidence" value="ECO:0007669"/>
    <property type="project" value="UniProtKB-KW"/>
</dbReference>
<sequence length="332" mass="37538">MRWYRMTKKMTIKEIAELSGVGKSTVSRFFNNGYVSESVREKIEKIITENNYEPNVFARGIKAKNNRFIGIIVPCLDSIITSVILMRLDSKLREFGYIPLIINTNHTVDLEISNLENLSRLNVEGIVVIATEITKEHKNFVKRSKIPVLFIGQICKETYSIVNDEENAGKLMGEYIAKLGYKNVLYVGVNETDELVGVIRKKSVIDKLLDYKINVESITSDFTLEKTEQLLYKYLKNKKPSCIICATDNMAFGAIKALNSLGINVPEEVSVAGFGGYKISDLIVPSLTTIRFFNSLTGELAAESIIKLLNKEELPKIQKIGFEFLERKSIKK</sequence>
<dbReference type="InterPro" id="IPR001387">
    <property type="entry name" value="Cro/C1-type_HTH"/>
</dbReference>
<dbReference type="Gene3D" id="1.10.260.40">
    <property type="entry name" value="lambda repressor-like DNA-binding domains"/>
    <property type="match status" value="1"/>
</dbReference>
<feature type="domain" description="HTH lacI-type" evidence="5">
    <location>
        <begin position="10"/>
        <end position="63"/>
    </location>
</feature>
<dbReference type="Gene3D" id="3.40.50.2300">
    <property type="match status" value="2"/>
</dbReference>
<dbReference type="CDD" id="cd01392">
    <property type="entry name" value="HTH_LacI"/>
    <property type="match status" value="1"/>
</dbReference>
<dbReference type="PROSITE" id="PS50932">
    <property type="entry name" value="HTH_LACI_2"/>
    <property type="match status" value="1"/>
</dbReference>
<organism evidence="7 8">
    <name type="scientific">Candidatus Cetobacterium colombiensis</name>
    <dbReference type="NCBI Taxonomy" id="3073100"/>
    <lineage>
        <taxon>Bacteria</taxon>
        <taxon>Fusobacteriati</taxon>
        <taxon>Fusobacteriota</taxon>
        <taxon>Fusobacteriia</taxon>
        <taxon>Fusobacteriales</taxon>
        <taxon>Fusobacteriaceae</taxon>
        <taxon>Cetobacterium</taxon>
    </lineage>
</organism>
<reference evidence="8" key="1">
    <citation type="submission" date="2023-07" db="EMBL/GenBank/DDBJ databases">
        <authorList>
            <person name="Colorado M.A."/>
            <person name="Villamil L.M."/>
            <person name="Melo J.F."/>
            <person name="Rodriguez J.A."/>
            <person name="Ruiz R.Y."/>
        </authorList>
    </citation>
    <scope>NUCLEOTIDE SEQUENCE [LARGE SCALE GENOMIC DNA]</scope>
    <source>
        <strain evidence="8">C33</strain>
    </source>
</reference>
<dbReference type="RefSeq" id="WP_320313611.1">
    <property type="nucleotide sequence ID" value="NZ_JAVIKH010000007.1"/>
</dbReference>
<dbReference type="InterPro" id="IPR010982">
    <property type="entry name" value="Lambda_DNA-bd_dom_sf"/>
</dbReference>
<dbReference type="SUPFAM" id="SSF53822">
    <property type="entry name" value="Periplasmic binding protein-like I"/>
    <property type="match status" value="1"/>
</dbReference>
<proteinExistence type="predicted"/>
<dbReference type="InterPro" id="IPR028082">
    <property type="entry name" value="Peripla_BP_I"/>
</dbReference>
<evidence type="ECO:0000256" key="2">
    <source>
        <dbReference type="ARBA" id="ARBA00023125"/>
    </source>
</evidence>
<dbReference type="PANTHER" id="PTHR30146:SF154">
    <property type="entry name" value="TRANSCRIPTION REGULATOR, MEMBER OF GALR FAMILY"/>
    <property type="match status" value="1"/>
</dbReference>
<evidence type="ECO:0000313" key="7">
    <source>
        <dbReference type="EMBL" id="MDX8336167.1"/>
    </source>
</evidence>
<keyword evidence="4" id="KW-1133">Transmembrane helix</keyword>
<dbReference type="InterPro" id="IPR000843">
    <property type="entry name" value="HTH_LacI"/>
</dbReference>
<evidence type="ECO:0000313" key="8">
    <source>
        <dbReference type="Proteomes" id="UP001279681"/>
    </source>
</evidence>
<dbReference type="PANTHER" id="PTHR30146">
    <property type="entry name" value="LACI-RELATED TRANSCRIPTIONAL REPRESSOR"/>
    <property type="match status" value="1"/>
</dbReference>
<evidence type="ECO:0000259" key="5">
    <source>
        <dbReference type="PROSITE" id="PS50932"/>
    </source>
</evidence>
<dbReference type="Proteomes" id="UP001279681">
    <property type="component" value="Unassembled WGS sequence"/>
</dbReference>
<comment type="caution">
    <text evidence="7">The sequence shown here is derived from an EMBL/GenBank/DDBJ whole genome shotgun (WGS) entry which is preliminary data.</text>
</comment>
<dbReference type="CDD" id="cd01542">
    <property type="entry name" value="PBP1_TreR-like"/>
    <property type="match status" value="1"/>
</dbReference>
<evidence type="ECO:0000256" key="1">
    <source>
        <dbReference type="ARBA" id="ARBA00023015"/>
    </source>
</evidence>
<dbReference type="PROSITE" id="PS50943">
    <property type="entry name" value="HTH_CROC1"/>
    <property type="match status" value="1"/>
</dbReference>
<dbReference type="SMART" id="SM00354">
    <property type="entry name" value="HTH_LACI"/>
    <property type="match status" value="1"/>
</dbReference>
<dbReference type="InterPro" id="IPR046335">
    <property type="entry name" value="LacI/GalR-like_sensor"/>
</dbReference>
<dbReference type="Pfam" id="PF00356">
    <property type="entry name" value="LacI"/>
    <property type="match status" value="1"/>
</dbReference>
<keyword evidence="4" id="KW-0812">Transmembrane</keyword>
<evidence type="ECO:0000256" key="3">
    <source>
        <dbReference type="ARBA" id="ARBA00023163"/>
    </source>
</evidence>
<feature type="transmembrane region" description="Helical" evidence="4">
    <location>
        <begin position="68"/>
        <end position="88"/>
    </location>
</feature>
<dbReference type="SUPFAM" id="SSF47413">
    <property type="entry name" value="lambda repressor-like DNA-binding domains"/>
    <property type="match status" value="1"/>
</dbReference>
<protein>
    <submittedName>
        <fullName evidence="7">LacI family DNA-binding transcriptional regulator</fullName>
    </submittedName>
</protein>
<accession>A0ABU4W9G8</accession>
<keyword evidence="4" id="KW-0472">Membrane</keyword>
<keyword evidence="1" id="KW-0805">Transcription regulation</keyword>
<keyword evidence="8" id="KW-1185">Reference proteome</keyword>
<dbReference type="Pfam" id="PF13377">
    <property type="entry name" value="Peripla_BP_3"/>
    <property type="match status" value="1"/>
</dbReference>
<keyword evidence="3" id="KW-0804">Transcription</keyword>
<dbReference type="EMBL" id="JAVIKH010000007">
    <property type="protein sequence ID" value="MDX8336167.1"/>
    <property type="molecule type" value="Genomic_DNA"/>
</dbReference>
<name>A0ABU4W9G8_9FUSO</name>
<gene>
    <name evidence="7" type="ORF">RFV38_06625</name>
</gene>